<dbReference type="InterPro" id="IPR020846">
    <property type="entry name" value="MFS_dom"/>
</dbReference>
<dbReference type="Gene3D" id="1.20.1250.20">
    <property type="entry name" value="MFS general substrate transporter like domains"/>
    <property type="match status" value="1"/>
</dbReference>
<keyword evidence="2" id="KW-0813">Transport</keyword>
<evidence type="ECO:0000256" key="7">
    <source>
        <dbReference type="SAM" id="Phobius"/>
    </source>
</evidence>
<accession>A0A8J4XQL2</accession>
<feature type="transmembrane region" description="Helical" evidence="7">
    <location>
        <begin position="409"/>
        <end position="429"/>
    </location>
</feature>
<keyword evidence="4 7" id="KW-1133">Transmembrane helix</keyword>
<protein>
    <submittedName>
        <fullName evidence="9">Major facilitator superfamily domain-containing protein 10</fullName>
    </submittedName>
</protein>
<evidence type="ECO:0000256" key="1">
    <source>
        <dbReference type="ARBA" id="ARBA00004141"/>
    </source>
</evidence>
<dbReference type="InterPro" id="IPR005829">
    <property type="entry name" value="Sugar_transporter_CS"/>
</dbReference>
<sequence length="452" mass="48913">MATQRSTGKQRGGAETNTNDSEEKSKARTSKVVFASLILDLLGFTVILPLFPALLEYYAQHDTSGLYAACLSYVTYYQNLFGVPARFHSVLFGGLLGSLFSLLQFLFSPLTGALSDIYGRKPIFLCTLVGVAVSYGLWAAASNFALFVVARIVGGAAKGNVSLAYSIMTDVFDEKTRARGMALIGVAFSIGFTIGPSVGAAFSRWGSTGWFAASAIYALVLALANIVFFAVAFKESLPQNKRRRNVGARVSEAWELVNPRALFSFKSVKGLSVEERGRLVHLGRVYFLYLFLYSGLEFTLTFVTHHKHSYDSLDQGRMFSYLGLVMAVTQGGFMRKVKAGNEKSTAQWGLTMMLPAFILIGLSGTNLGLYSGLTLYAIGSSMMVPCLTAMASCHGAASHKGTLLGIWRSLGALARAFGPVVMSIGFWYLGAERCYVVGGCAMVLPLLMLRAY</sequence>
<feature type="transmembrane region" description="Helical" evidence="7">
    <location>
        <begin position="122"/>
        <end position="138"/>
    </location>
</feature>
<evidence type="ECO:0000256" key="6">
    <source>
        <dbReference type="SAM" id="MobiDB-lite"/>
    </source>
</evidence>
<dbReference type="Pfam" id="PF07690">
    <property type="entry name" value="MFS_1"/>
    <property type="match status" value="1"/>
</dbReference>
<feature type="transmembrane region" description="Helical" evidence="7">
    <location>
        <begin position="90"/>
        <end position="110"/>
    </location>
</feature>
<dbReference type="EMBL" id="JACEEZ010022692">
    <property type="protein sequence ID" value="KAG0712138.1"/>
    <property type="molecule type" value="Genomic_DNA"/>
</dbReference>
<dbReference type="InterPro" id="IPR011701">
    <property type="entry name" value="MFS"/>
</dbReference>
<gene>
    <name evidence="9" type="primary">MFSD10_1</name>
    <name evidence="9" type="ORF">GWK47_019099</name>
</gene>
<evidence type="ECO:0000256" key="3">
    <source>
        <dbReference type="ARBA" id="ARBA00022692"/>
    </source>
</evidence>
<dbReference type="Proteomes" id="UP000770661">
    <property type="component" value="Unassembled WGS sequence"/>
</dbReference>
<dbReference type="SUPFAM" id="SSF103473">
    <property type="entry name" value="MFS general substrate transporter"/>
    <property type="match status" value="1"/>
</dbReference>
<feature type="transmembrane region" description="Helical" evidence="7">
    <location>
        <begin position="435"/>
        <end position="451"/>
    </location>
</feature>
<feature type="transmembrane region" description="Helical" evidence="7">
    <location>
        <begin position="318"/>
        <end position="334"/>
    </location>
</feature>
<dbReference type="InterPro" id="IPR036259">
    <property type="entry name" value="MFS_trans_sf"/>
</dbReference>
<dbReference type="GO" id="GO:0031526">
    <property type="term" value="C:brush border membrane"/>
    <property type="evidence" value="ECO:0007669"/>
    <property type="project" value="TreeGrafter"/>
</dbReference>
<feature type="transmembrane region" description="Helical" evidence="7">
    <location>
        <begin position="32"/>
        <end position="55"/>
    </location>
</feature>
<evidence type="ECO:0000256" key="5">
    <source>
        <dbReference type="ARBA" id="ARBA00023136"/>
    </source>
</evidence>
<evidence type="ECO:0000313" key="10">
    <source>
        <dbReference type="Proteomes" id="UP000770661"/>
    </source>
</evidence>
<evidence type="ECO:0000256" key="4">
    <source>
        <dbReference type="ARBA" id="ARBA00022989"/>
    </source>
</evidence>
<feature type="compositionally biased region" description="Polar residues" evidence="6">
    <location>
        <begin position="1"/>
        <end position="19"/>
    </location>
</feature>
<dbReference type="PANTHER" id="PTHR23504:SF31">
    <property type="entry name" value="MAJOR FACILITATOR SUPERFAMILY DOMAIN-CONTAINING PROTEIN 10"/>
    <property type="match status" value="1"/>
</dbReference>
<dbReference type="AlphaFoldDB" id="A0A8J4XQL2"/>
<feature type="transmembrane region" description="Helical" evidence="7">
    <location>
        <begin position="286"/>
        <end position="306"/>
    </location>
</feature>
<dbReference type="PANTHER" id="PTHR23504">
    <property type="entry name" value="MAJOR FACILITATOR SUPERFAMILY DOMAIN-CONTAINING PROTEIN 10"/>
    <property type="match status" value="1"/>
</dbReference>
<feature type="domain" description="Major facilitator superfamily (MFS) profile" evidence="8">
    <location>
        <begin position="29"/>
        <end position="452"/>
    </location>
</feature>
<feature type="transmembrane region" description="Helical" evidence="7">
    <location>
        <begin position="180"/>
        <end position="203"/>
    </location>
</feature>
<dbReference type="OrthoDB" id="196650at2759"/>
<feature type="region of interest" description="Disordered" evidence="6">
    <location>
        <begin position="1"/>
        <end position="24"/>
    </location>
</feature>
<comment type="caution">
    <text evidence="9">The sequence shown here is derived from an EMBL/GenBank/DDBJ whole genome shotgun (WGS) entry which is preliminary data.</text>
</comment>
<dbReference type="FunFam" id="1.20.1250.20:FF:000223">
    <property type="entry name" value="Major facilitator superfamily domain-containing protein"/>
    <property type="match status" value="1"/>
</dbReference>
<keyword evidence="10" id="KW-1185">Reference proteome</keyword>
<evidence type="ECO:0000256" key="2">
    <source>
        <dbReference type="ARBA" id="ARBA00022448"/>
    </source>
</evidence>
<keyword evidence="3 7" id="KW-0812">Transmembrane</keyword>
<feature type="transmembrane region" description="Helical" evidence="7">
    <location>
        <begin position="346"/>
        <end position="369"/>
    </location>
</feature>
<reference evidence="9" key="1">
    <citation type="submission" date="2020-07" db="EMBL/GenBank/DDBJ databases">
        <title>The High-quality genome of the commercially important snow crab, Chionoecetes opilio.</title>
        <authorList>
            <person name="Jeong J.-H."/>
            <person name="Ryu S."/>
        </authorList>
    </citation>
    <scope>NUCLEOTIDE SEQUENCE</scope>
    <source>
        <strain evidence="9">MADBK_172401_WGS</strain>
        <tissue evidence="9">Digestive gland</tissue>
    </source>
</reference>
<keyword evidence="5 7" id="KW-0472">Membrane</keyword>
<dbReference type="PROSITE" id="PS50850">
    <property type="entry name" value="MFS"/>
    <property type="match status" value="1"/>
</dbReference>
<feature type="transmembrane region" description="Helical" evidence="7">
    <location>
        <begin position="209"/>
        <end position="233"/>
    </location>
</feature>
<dbReference type="PROSITE" id="PS00216">
    <property type="entry name" value="SUGAR_TRANSPORT_1"/>
    <property type="match status" value="1"/>
</dbReference>
<organism evidence="9 10">
    <name type="scientific">Chionoecetes opilio</name>
    <name type="common">Atlantic snow crab</name>
    <name type="synonym">Cancer opilio</name>
    <dbReference type="NCBI Taxonomy" id="41210"/>
    <lineage>
        <taxon>Eukaryota</taxon>
        <taxon>Metazoa</taxon>
        <taxon>Ecdysozoa</taxon>
        <taxon>Arthropoda</taxon>
        <taxon>Crustacea</taxon>
        <taxon>Multicrustacea</taxon>
        <taxon>Malacostraca</taxon>
        <taxon>Eumalacostraca</taxon>
        <taxon>Eucarida</taxon>
        <taxon>Decapoda</taxon>
        <taxon>Pleocyemata</taxon>
        <taxon>Brachyura</taxon>
        <taxon>Eubrachyura</taxon>
        <taxon>Majoidea</taxon>
        <taxon>Majidae</taxon>
        <taxon>Chionoecetes</taxon>
    </lineage>
</organism>
<dbReference type="GO" id="GO:0022857">
    <property type="term" value="F:transmembrane transporter activity"/>
    <property type="evidence" value="ECO:0007669"/>
    <property type="project" value="InterPro"/>
</dbReference>
<evidence type="ECO:0000259" key="8">
    <source>
        <dbReference type="PROSITE" id="PS50850"/>
    </source>
</evidence>
<proteinExistence type="predicted"/>
<evidence type="ECO:0000313" key="9">
    <source>
        <dbReference type="EMBL" id="KAG0712138.1"/>
    </source>
</evidence>
<name>A0A8J4XQL2_CHIOP</name>
<comment type="subcellular location">
    <subcellularLocation>
        <location evidence="1">Membrane</location>
        <topology evidence="1">Multi-pass membrane protein</topology>
    </subcellularLocation>
</comment>